<feature type="domain" description="YCII-related" evidence="2">
    <location>
        <begin position="1"/>
        <end position="102"/>
    </location>
</feature>
<evidence type="ECO:0000313" key="3">
    <source>
        <dbReference type="EMBL" id="MCP2358382.1"/>
    </source>
</evidence>
<proteinExistence type="inferred from homology"/>
<dbReference type="AlphaFoldDB" id="A0A9X2GGX6"/>
<dbReference type="Pfam" id="PF03795">
    <property type="entry name" value="YCII"/>
    <property type="match status" value="1"/>
</dbReference>
<dbReference type="PANTHER" id="PTHR35174">
    <property type="entry name" value="BLL7171 PROTEIN-RELATED"/>
    <property type="match status" value="1"/>
</dbReference>
<evidence type="ECO:0000259" key="2">
    <source>
        <dbReference type="Pfam" id="PF03795"/>
    </source>
</evidence>
<keyword evidence="4" id="KW-1185">Reference proteome</keyword>
<comment type="caution">
    <text evidence="3">The sequence shown here is derived from an EMBL/GenBank/DDBJ whole genome shotgun (WGS) entry which is preliminary data.</text>
</comment>
<comment type="similarity">
    <text evidence="1">Belongs to the YciI family.</text>
</comment>
<dbReference type="Proteomes" id="UP001139648">
    <property type="component" value="Unassembled WGS sequence"/>
</dbReference>
<sequence>MKYVLMFIETEEFAERLEAMGELEQQAAYAAVGQWFAEHADKITHHVRLAPVHTATTMRLDQEEAVVTDGPFVEGKEVVSGFAELEVADLDEALKIARSWPACPIVEIRPAS</sequence>
<name>A0A9X2GGX6_9ACTN</name>
<evidence type="ECO:0000256" key="1">
    <source>
        <dbReference type="ARBA" id="ARBA00007689"/>
    </source>
</evidence>
<dbReference type="InterPro" id="IPR005545">
    <property type="entry name" value="YCII"/>
</dbReference>
<gene>
    <name evidence="3" type="ORF">HD597_005402</name>
</gene>
<protein>
    <recommendedName>
        <fullName evidence="2">YCII-related domain-containing protein</fullName>
    </recommendedName>
</protein>
<dbReference type="PANTHER" id="PTHR35174:SF3">
    <property type="entry name" value="BLL7171 PROTEIN"/>
    <property type="match status" value="1"/>
</dbReference>
<dbReference type="Gene3D" id="3.30.70.1060">
    <property type="entry name" value="Dimeric alpha+beta barrel"/>
    <property type="match status" value="1"/>
</dbReference>
<dbReference type="SUPFAM" id="SSF54909">
    <property type="entry name" value="Dimeric alpha+beta barrel"/>
    <property type="match status" value="1"/>
</dbReference>
<organism evidence="3 4">
    <name type="scientific">Nonomuraea thailandensis</name>
    <dbReference type="NCBI Taxonomy" id="1188745"/>
    <lineage>
        <taxon>Bacteria</taxon>
        <taxon>Bacillati</taxon>
        <taxon>Actinomycetota</taxon>
        <taxon>Actinomycetes</taxon>
        <taxon>Streptosporangiales</taxon>
        <taxon>Streptosporangiaceae</taxon>
        <taxon>Nonomuraea</taxon>
    </lineage>
</organism>
<accession>A0A9X2GGX6</accession>
<dbReference type="EMBL" id="JAMZEB010000002">
    <property type="protein sequence ID" value="MCP2358382.1"/>
    <property type="molecule type" value="Genomic_DNA"/>
</dbReference>
<dbReference type="InterPro" id="IPR011008">
    <property type="entry name" value="Dimeric_a/b-barrel"/>
</dbReference>
<reference evidence="3" key="1">
    <citation type="submission" date="2022-06" db="EMBL/GenBank/DDBJ databases">
        <title>Sequencing the genomes of 1000 actinobacteria strains.</title>
        <authorList>
            <person name="Klenk H.-P."/>
        </authorList>
    </citation>
    <scope>NUCLEOTIDE SEQUENCE</scope>
    <source>
        <strain evidence="3">DSM 46694</strain>
    </source>
</reference>
<dbReference type="RefSeq" id="WP_253745457.1">
    <property type="nucleotide sequence ID" value="NZ_BAABKA010000043.1"/>
</dbReference>
<evidence type="ECO:0000313" key="4">
    <source>
        <dbReference type="Proteomes" id="UP001139648"/>
    </source>
</evidence>